<keyword evidence="4" id="KW-1185">Reference proteome</keyword>
<name>A0A4C1TN14_EUMVA</name>
<dbReference type="EMBL" id="BGZK01000069">
    <property type="protein sequence ID" value="GBP15120.1"/>
    <property type="molecule type" value="Genomic_DNA"/>
</dbReference>
<proteinExistence type="predicted"/>
<evidence type="ECO:0000256" key="1">
    <source>
        <dbReference type="SAM" id="Coils"/>
    </source>
</evidence>
<dbReference type="STRING" id="151549.A0A4C1TN14"/>
<gene>
    <name evidence="3" type="ORF">EVAR_11422_1</name>
</gene>
<evidence type="ECO:0000256" key="2">
    <source>
        <dbReference type="SAM" id="MobiDB-lite"/>
    </source>
</evidence>
<organism evidence="3 4">
    <name type="scientific">Eumeta variegata</name>
    <name type="common">Bagworm moth</name>
    <name type="synonym">Eumeta japonica</name>
    <dbReference type="NCBI Taxonomy" id="151549"/>
    <lineage>
        <taxon>Eukaryota</taxon>
        <taxon>Metazoa</taxon>
        <taxon>Ecdysozoa</taxon>
        <taxon>Arthropoda</taxon>
        <taxon>Hexapoda</taxon>
        <taxon>Insecta</taxon>
        <taxon>Pterygota</taxon>
        <taxon>Neoptera</taxon>
        <taxon>Endopterygota</taxon>
        <taxon>Lepidoptera</taxon>
        <taxon>Glossata</taxon>
        <taxon>Ditrysia</taxon>
        <taxon>Tineoidea</taxon>
        <taxon>Psychidae</taxon>
        <taxon>Oiketicinae</taxon>
        <taxon>Eumeta</taxon>
    </lineage>
</organism>
<evidence type="ECO:0000313" key="3">
    <source>
        <dbReference type="EMBL" id="GBP15120.1"/>
    </source>
</evidence>
<protein>
    <submittedName>
        <fullName evidence="3">Uncharacterized protein</fullName>
    </submittedName>
</protein>
<dbReference type="AlphaFoldDB" id="A0A4C1TN14"/>
<accession>A0A4C1TN14</accession>
<evidence type="ECO:0000313" key="4">
    <source>
        <dbReference type="Proteomes" id="UP000299102"/>
    </source>
</evidence>
<keyword evidence="1" id="KW-0175">Coiled coil</keyword>
<feature type="region of interest" description="Disordered" evidence="2">
    <location>
        <begin position="1"/>
        <end position="38"/>
    </location>
</feature>
<dbReference type="Proteomes" id="UP000299102">
    <property type="component" value="Unassembled WGS sequence"/>
</dbReference>
<sequence>MDPGNNKPDLCGITSAKIVDRARPPRRTPRPPAPPAELCSRQNSIPLYLTRIVFRLTSYTYFMPQENMPPVLRGEMLLDRMGVTQTRINYEQLKKDSQDLEMEIKQLQDNLDSLARLQARSLEGNLFNKINEIQIIQTFRLMTNKQTDKLSDRQTTSSYWHSVGQPPSCNDDCAQCGLSNEVVLVVLTLLAPLDVTVGN</sequence>
<feature type="coiled-coil region" evidence="1">
    <location>
        <begin position="83"/>
        <end position="117"/>
    </location>
</feature>
<reference evidence="3 4" key="1">
    <citation type="journal article" date="2019" name="Commun. Biol.">
        <title>The bagworm genome reveals a unique fibroin gene that provides high tensile strength.</title>
        <authorList>
            <person name="Kono N."/>
            <person name="Nakamura H."/>
            <person name="Ohtoshi R."/>
            <person name="Tomita M."/>
            <person name="Numata K."/>
            <person name="Arakawa K."/>
        </authorList>
    </citation>
    <scope>NUCLEOTIDE SEQUENCE [LARGE SCALE GENOMIC DNA]</scope>
</reference>
<dbReference type="OrthoDB" id="6250593at2759"/>
<comment type="caution">
    <text evidence="3">The sequence shown here is derived from an EMBL/GenBank/DDBJ whole genome shotgun (WGS) entry which is preliminary data.</text>
</comment>